<accession>A0ABP0NPT9</accession>
<comment type="caution">
    <text evidence="2">The sequence shown here is derived from an EMBL/GenBank/DDBJ whole genome shotgun (WGS) entry which is preliminary data.</text>
</comment>
<feature type="compositionally biased region" description="Basic and acidic residues" evidence="1">
    <location>
        <begin position="66"/>
        <end position="89"/>
    </location>
</feature>
<evidence type="ECO:0000313" key="3">
    <source>
        <dbReference type="Proteomes" id="UP001642464"/>
    </source>
</evidence>
<evidence type="ECO:0000313" key="2">
    <source>
        <dbReference type="EMBL" id="CAK9065182.1"/>
    </source>
</evidence>
<proteinExistence type="predicted"/>
<feature type="region of interest" description="Disordered" evidence="1">
    <location>
        <begin position="1"/>
        <end position="54"/>
    </location>
</feature>
<feature type="compositionally biased region" description="Basic and acidic residues" evidence="1">
    <location>
        <begin position="26"/>
        <end position="49"/>
    </location>
</feature>
<organism evidence="2 3">
    <name type="scientific">Durusdinium trenchii</name>
    <dbReference type="NCBI Taxonomy" id="1381693"/>
    <lineage>
        <taxon>Eukaryota</taxon>
        <taxon>Sar</taxon>
        <taxon>Alveolata</taxon>
        <taxon>Dinophyceae</taxon>
        <taxon>Suessiales</taxon>
        <taxon>Symbiodiniaceae</taxon>
        <taxon>Durusdinium</taxon>
    </lineage>
</organism>
<evidence type="ECO:0000256" key="1">
    <source>
        <dbReference type="SAM" id="MobiDB-lite"/>
    </source>
</evidence>
<dbReference type="Proteomes" id="UP001642464">
    <property type="component" value="Unassembled WGS sequence"/>
</dbReference>
<protein>
    <submittedName>
        <fullName evidence="2">Uncharacterized protein</fullName>
    </submittedName>
</protein>
<keyword evidence="3" id="KW-1185">Reference proteome</keyword>
<dbReference type="EMBL" id="CAXAMM010029702">
    <property type="protein sequence ID" value="CAK9065182.1"/>
    <property type="molecule type" value="Genomic_DNA"/>
</dbReference>
<sequence length="172" mass="18734">VTKRKTPFLQGSREFDGGAGTMALHPELRARLQRLDDGERRPSGEKGGLDSDVDLLLQQLEDLDSRSEALRQMDQKDQSRWRKDDESRAHSKGSVQEPLVHPLAAIGGSDRDGRARRKTPHFAQIQRTPSSAGARSGACCPLPPLLKASASAPCLTRKGQSLKALTADEGPF</sequence>
<feature type="non-terminal residue" evidence="2">
    <location>
        <position position="1"/>
    </location>
</feature>
<name>A0ABP0NPT9_9DINO</name>
<reference evidence="2 3" key="1">
    <citation type="submission" date="2024-02" db="EMBL/GenBank/DDBJ databases">
        <authorList>
            <person name="Chen Y."/>
            <person name="Shah S."/>
            <person name="Dougan E. K."/>
            <person name="Thang M."/>
            <person name="Chan C."/>
        </authorList>
    </citation>
    <scope>NUCLEOTIDE SEQUENCE [LARGE SCALE GENOMIC DNA]</scope>
</reference>
<gene>
    <name evidence="2" type="ORF">SCF082_LOCUS33415</name>
</gene>
<feature type="region of interest" description="Disordered" evidence="1">
    <location>
        <begin position="66"/>
        <end position="137"/>
    </location>
</feature>